<gene>
    <name evidence="3" type="ORF">UFOVP181_200</name>
    <name evidence="2" type="ORF">UFOVP57_439</name>
</gene>
<protein>
    <submittedName>
        <fullName evidence="3">Uncharacterized protein</fullName>
    </submittedName>
</protein>
<accession>A0A6J7WH29</accession>
<feature type="coiled-coil region" evidence="1">
    <location>
        <begin position="27"/>
        <end position="54"/>
    </location>
</feature>
<evidence type="ECO:0000313" key="3">
    <source>
        <dbReference type="EMBL" id="CAB5208822.1"/>
    </source>
</evidence>
<keyword evidence="1" id="KW-0175">Coiled coil</keyword>
<name>A0A6J7WH29_9CAUD</name>
<evidence type="ECO:0000256" key="1">
    <source>
        <dbReference type="SAM" id="Coils"/>
    </source>
</evidence>
<reference evidence="3" key="1">
    <citation type="submission" date="2020-05" db="EMBL/GenBank/DDBJ databases">
        <authorList>
            <person name="Chiriac C."/>
            <person name="Salcher M."/>
            <person name="Ghai R."/>
            <person name="Kavagutti S V."/>
        </authorList>
    </citation>
    <scope>NUCLEOTIDE SEQUENCE</scope>
</reference>
<sequence>MTEETQMPVTKVSEMLRITANNTIGLLTQIADHIDKLDEHIVRLEKRILELEGTPSDSEPQ</sequence>
<dbReference type="EMBL" id="LR796187">
    <property type="protein sequence ID" value="CAB4126038.1"/>
    <property type="molecule type" value="Genomic_DNA"/>
</dbReference>
<evidence type="ECO:0000313" key="2">
    <source>
        <dbReference type="EMBL" id="CAB4126038.1"/>
    </source>
</evidence>
<organism evidence="3">
    <name type="scientific">uncultured Caudovirales phage</name>
    <dbReference type="NCBI Taxonomy" id="2100421"/>
    <lineage>
        <taxon>Viruses</taxon>
        <taxon>Duplodnaviria</taxon>
        <taxon>Heunggongvirae</taxon>
        <taxon>Uroviricota</taxon>
        <taxon>Caudoviricetes</taxon>
        <taxon>Peduoviridae</taxon>
        <taxon>Maltschvirus</taxon>
        <taxon>Maltschvirus maltsch</taxon>
    </lineage>
</organism>
<dbReference type="EMBL" id="LR798231">
    <property type="protein sequence ID" value="CAB5208822.1"/>
    <property type="molecule type" value="Genomic_DNA"/>
</dbReference>
<proteinExistence type="predicted"/>